<protein>
    <submittedName>
        <fullName evidence="1">Uncharacterized protein</fullName>
    </submittedName>
</protein>
<dbReference type="EMBL" id="BRPK01000005">
    <property type="protein sequence ID" value="GLB38254.1"/>
    <property type="molecule type" value="Genomic_DNA"/>
</dbReference>
<sequence>MEWHRTQGVELPATAAPNFLCNVSSRCCNCRDQFYGYLISQEALYINGVRRGFGTESEGDKADTILRCVIDLMARAGITMHGRYVGVLVKGEVQRCIAIACDDPCDPLPLPPRELIERLMEVLHTDQEPRWYTYV</sequence>
<organism evidence="1 2">
    <name type="scientific">Lyophyllum shimeji</name>
    <name type="common">Hon-shimeji</name>
    <name type="synonym">Tricholoma shimeji</name>
    <dbReference type="NCBI Taxonomy" id="47721"/>
    <lineage>
        <taxon>Eukaryota</taxon>
        <taxon>Fungi</taxon>
        <taxon>Dikarya</taxon>
        <taxon>Basidiomycota</taxon>
        <taxon>Agaricomycotina</taxon>
        <taxon>Agaricomycetes</taxon>
        <taxon>Agaricomycetidae</taxon>
        <taxon>Agaricales</taxon>
        <taxon>Tricholomatineae</taxon>
        <taxon>Lyophyllaceae</taxon>
        <taxon>Lyophyllum</taxon>
    </lineage>
</organism>
<dbReference type="OrthoDB" id="2976172at2759"/>
<evidence type="ECO:0000313" key="2">
    <source>
        <dbReference type="Proteomes" id="UP001063166"/>
    </source>
</evidence>
<comment type="caution">
    <text evidence="1">The sequence shown here is derived from an EMBL/GenBank/DDBJ whole genome shotgun (WGS) entry which is preliminary data.</text>
</comment>
<gene>
    <name evidence="1" type="ORF">LshimejAT787_0501190</name>
</gene>
<name>A0A9P3PMM0_LYOSH</name>
<dbReference type="Proteomes" id="UP001063166">
    <property type="component" value="Unassembled WGS sequence"/>
</dbReference>
<evidence type="ECO:0000313" key="1">
    <source>
        <dbReference type="EMBL" id="GLB38254.1"/>
    </source>
</evidence>
<reference evidence="1" key="1">
    <citation type="submission" date="2022-07" db="EMBL/GenBank/DDBJ databases">
        <title>The genome of Lyophyllum shimeji provides insight into the initial evolution of ectomycorrhizal fungal genome.</title>
        <authorList>
            <person name="Kobayashi Y."/>
            <person name="Shibata T."/>
            <person name="Hirakawa H."/>
            <person name="Shigenobu S."/>
            <person name="Nishiyama T."/>
            <person name="Yamada A."/>
            <person name="Hasebe M."/>
            <person name="Kawaguchi M."/>
        </authorList>
    </citation>
    <scope>NUCLEOTIDE SEQUENCE</scope>
    <source>
        <strain evidence="1">AT787</strain>
    </source>
</reference>
<keyword evidence="2" id="KW-1185">Reference proteome</keyword>
<proteinExistence type="predicted"/>
<dbReference type="AlphaFoldDB" id="A0A9P3PMM0"/>
<accession>A0A9P3PMM0</accession>